<sequence>MKNKYELVIFDLDGTLLDTSPGIFNSVRFAEQQMGFTPILDARLKEFVGPPPKSMYMKIYGVDENTAMEAAKCHRQYGREKAIYEATVYPGIIALLENFKEQGIKLAVSTLKSQKIAEKVLENFGISHFFDSIVGMDENESFTKCDTIKLVINKTSTVGRVLMVGDSRYDYEGAVSAGVDFVGVLYGFGFESKKKYPFSTVEQVEELMDLHNIIEIKVKKASCIL</sequence>
<dbReference type="SFLD" id="SFLDS00003">
    <property type="entry name" value="Haloacid_Dehalogenase"/>
    <property type="match status" value="1"/>
</dbReference>
<proteinExistence type="predicted"/>
<dbReference type="InterPro" id="IPR023214">
    <property type="entry name" value="HAD_sf"/>
</dbReference>
<gene>
    <name evidence="1" type="ORF">OCV99_16910</name>
</gene>
<dbReference type="SUPFAM" id="SSF56784">
    <property type="entry name" value="HAD-like"/>
    <property type="match status" value="1"/>
</dbReference>
<dbReference type="InterPro" id="IPR023198">
    <property type="entry name" value="PGP-like_dom2"/>
</dbReference>
<organism evidence="1 2">
    <name type="scientific">Dorea acetigenes</name>
    <dbReference type="NCBI Taxonomy" id="2981787"/>
    <lineage>
        <taxon>Bacteria</taxon>
        <taxon>Bacillati</taxon>
        <taxon>Bacillota</taxon>
        <taxon>Clostridia</taxon>
        <taxon>Lachnospirales</taxon>
        <taxon>Lachnospiraceae</taxon>
        <taxon>Dorea</taxon>
    </lineage>
</organism>
<dbReference type="Pfam" id="PF13419">
    <property type="entry name" value="HAD_2"/>
    <property type="match status" value="1"/>
</dbReference>
<comment type="caution">
    <text evidence="1">The sequence shown here is derived from an EMBL/GenBank/DDBJ whole genome shotgun (WGS) entry which is preliminary data.</text>
</comment>
<protein>
    <submittedName>
        <fullName evidence="1">HAD hydrolase-like protein</fullName>
    </submittedName>
</protein>
<evidence type="ECO:0000313" key="1">
    <source>
        <dbReference type="EMBL" id="MCU6688180.1"/>
    </source>
</evidence>
<dbReference type="InterPro" id="IPR036412">
    <property type="entry name" value="HAD-like_sf"/>
</dbReference>
<dbReference type="PANTHER" id="PTHR43434:SF20">
    <property type="entry name" value="5'-NUCLEOTIDASE"/>
    <property type="match status" value="1"/>
</dbReference>
<keyword evidence="2" id="KW-1185">Reference proteome</keyword>
<dbReference type="RefSeq" id="WP_158372148.1">
    <property type="nucleotide sequence ID" value="NZ_JAOQJU010000039.1"/>
</dbReference>
<accession>A0ABT2RS02</accession>
<dbReference type="SFLD" id="SFLDG01129">
    <property type="entry name" value="C1.5:_HAD__Beta-PGM__Phosphata"/>
    <property type="match status" value="1"/>
</dbReference>
<dbReference type="Proteomes" id="UP001652431">
    <property type="component" value="Unassembled WGS sequence"/>
</dbReference>
<dbReference type="InterPro" id="IPR041492">
    <property type="entry name" value="HAD_2"/>
</dbReference>
<dbReference type="EMBL" id="JAOQJU010000039">
    <property type="protein sequence ID" value="MCU6688180.1"/>
    <property type="molecule type" value="Genomic_DNA"/>
</dbReference>
<evidence type="ECO:0000313" key="2">
    <source>
        <dbReference type="Proteomes" id="UP001652431"/>
    </source>
</evidence>
<dbReference type="Gene3D" id="1.10.150.240">
    <property type="entry name" value="Putative phosphatase, domain 2"/>
    <property type="match status" value="1"/>
</dbReference>
<dbReference type="Gene3D" id="3.40.50.1000">
    <property type="entry name" value="HAD superfamily/HAD-like"/>
    <property type="match status" value="1"/>
</dbReference>
<dbReference type="InterPro" id="IPR050155">
    <property type="entry name" value="HAD-like_hydrolase_sf"/>
</dbReference>
<dbReference type="PANTHER" id="PTHR43434">
    <property type="entry name" value="PHOSPHOGLYCOLATE PHOSPHATASE"/>
    <property type="match status" value="1"/>
</dbReference>
<name>A0ABT2RS02_9FIRM</name>
<reference evidence="1 2" key="1">
    <citation type="journal article" date="2021" name="ISME Commun">
        <title>Automated analysis of genomic sequences facilitates high-throughput and comprehensive description of bacteria.</title>
        <authorList>
            <person name="Hitch T.C.A."/>
        </authorList>
    </citation>
    <scope>NUCLEOTIDE SEQUENCE [LARGE SCALE GENOMIC DNA]</scope>
    <source>
        <strain evidence="1 2">Sanger_03</strain>
    </source>
</reference>